<organism evidence="1 2">
    <name type="scientific">Phytohabitans flavus</name>
    <dbReference type="NCBI Taxonomy" id="1076124"/>
    <lineage>
        <taxon>Bacteria</taxon>
        <taxon>Bacillati</taxon>
        <taxon>Actinomycetota</taxon>
        <taxon>Actinomycetes</taxon>
        <taxon>Micromonosporales</taxon>
        <taxon>Micromonosporaceae</taxon>
    </lineage>
</organism>
<dbReference type="Proteomes" id="UP000502508">
    <property type="component" value="Chromosome"/>
</dbReference>
<protein>
    <submittedName>
        <fullName evidence="1">Uncharacterized protein</fullName>
    </submittedName>
</protein>
<accession>A0A6F8Y980</accession>
<evidence type="ECO:0000313" key="2">
    <source>
        <dbReference type="Proteomes" id="UP000502508"/>
    </source>
</evidence>
<reference evidence="1 2" key="2">
    <citation type="submission" date="2020-03" db="EMBL/GenBank/DDBJ databases">
        <authorList>
            <person name="Ichikawa N."/>
            <person name="Kimura A."/>
            <person name="Kitahashi Y."/>
            <person name="Uohara A."/>
        </authorList>
    </citation>
    <scope>NUCLEOTIDE SEQUENCE [LARGE SCALE GENOMIC DNA]</scope>
    <source>
        <strain evidence="1 2">NBRC 107702</strain>
    </source>
</reference>
<proteinExistence type="predicted"/>
<reference evidence="1 2" key="1">
    <citation type="submission" date="2020-03" db="EMBL/GenBank/DDBJ databases">
        <title>Whole genome shotgun sequence of Phytohabitans flavus NBRC 107702.</title>
        <authorList>
            <person name="Komaki H."/>
            <person name="Tamura T."/>
        </authorList>
    </citation>
    <scope>NUCLEOTIDE SEQUENCE [LARGE SCALE GENOMIC DNA]</scope>
    <source>
        <strain evidence="1 2">NBRC 107702</strain>
    </source>
</reference>
<dbReference type="EMBL" id="AP022870">
    <property type="protein sequence ID" value="BCB82589.1"/>
    <property type="molecule type" value="Genomic_DNA"/>
</dbReference>
<sequence>MLADNTMDVISRIPALDSLGDVPPGVLRTVVEEVAAAARLADDTEAQFQNYIGDLRGRMSP</sequence>
<evidence type="ECO:0000313" key="1">
    <source>
        <dbReference type="EMBL" id="BCB82589.1"/>
    </source>
</evidence>
<name>A0A6F8Y980_9ACTN</name>
<keyword evidence="2" id="KW-1185">Reference proteome</keyword>
<gene>
    <name evidence="1" type="ORF">Pflav_089990</name>
</gene>
<dbReference type="KEGG" id="pfla:Pflav_089990"/>
<dbReference type="AlphaFoldDB" id="A0A6F8Y980"/>